<keyword evidence="3" id="KW-0378">Hydrolase</keyword>
<dbReference type="EMBL" id="PEBD01000005">
    <property type="protein sequence ID" value="PHV67620.1"/>
    <property type="molecule type" value="Genomic_DNA"/>
</dbReference>
<dbReference type="InterPro" id="IPR003870">
    <property type="entry name" value="DUF222"/>
</dbReference>
<dbReference type="GO" id="GO:0004519">
    <property type="term" value="F:endonuclease activity"/>
    <property type="evidence" value="ECO:0007669"/>
    <property type="project" value="UniProtKB-KW"/>
</dbReference>
<evidence type="ECO:0000259" key="2">
    <source>
        <dbReference type="SMART" id="SM00507"/>
    </source>
</evidence>
<sequence>MKGVRGLGGLSMSDSVTVDPPPMPVLVGLYRDLDAVLQRIAGASSADVDDVQVAELVRVNERVVRALSFQGLKRLQEVNDRGLFRKAGHSTLHRFVMSELRVSRGDASSRLKALDAAGVLVSMQGEALPPKCPAAAEALAEGVIGLAHMDVMLKVRDKIPHKSAPEVYDVVDAWMTDNARTLTPTELEVCGREVLARVDPDGTLTDDVDRKRNRGLSDGAQGLDMMSKLTGNLDPATLALFRTVMDVWAAPGMNNPDDPNSPTGAVDDPSMDPAVIEAAAGRDTRSRAQRQHDAFKAILKTILEYKLLGTSHRGLPVQVIITMTKQQLDEAAGIAHTASGVDLPAKDALELATRADWSLAVFANHSADVLYFARAKRTAQQGQRMALFAKDRGCTSPGCRNPISWTEIHHTTAWADGGFTDIDELAPACIPHHKMIGPGEDQWQTIMLTDGPDAGRVAWIPPRYIDPDQQPRVNRAHHTDHTIEAAWQNIIAERQQALDEREQRMQLQQHNPAEAMATGDDDVRQPGPSD</sequence>
<dbReference type="Pfam" id="PF02720">
    <property type="entry name" value="DUF222"/>
    <property type="match status" value="1"/>
</dbReference>
<evidence type="ECO:0000313" key="4">
    <source>
        <dbReference type="Proteomes" id="UP000225108"/>
    </source>
</evidence>
<accession>A0A2G3PPC3</accession>
<dbReference type="InterPro" id="IPR003615">
    <property type="entry name" value="HNH_nuc"/>
</dbReference>
<dbReference type="CDD" id="cd00085">
    <property type="entry name" value="HNHc"/>
    <property type="match status" value="1"/>
</dbReference>
<dbReference type="AlphaFoldDB" id="A0A2G3PPC3"/>
<feature type="domain" description="HNH nuclease" evidence="2">
    <location>
        <begin position="382"/>
        <end position="434"/>
    </location>
</feature>
<proteinExistence type="predicted"/>
<gene>
    <name evidence="3" type="ORF">CSW57_08090</name>
</gene>
<comment type="caution">
    <text evidence="3">The sequence shown here is derived from an EMBL/GenBank/DDBJ whole genome shotgun (WGS) entry which is preliminary data.</text>
</comment>
<name>A0A2G3PPC3_WILMA</name>
<evidence type="ECO:0000313" key="3">
    <source>
        <dbReference type="EMBL" id="PHV67620.1"/>
    </source>
</evidence>
<feature type="region of interest" description="Disordered" evidence="1">
    <location>
        <begin position="499"/>
        <end position="530"/>
    </location>
</feature>
<dbReference type="SMART" id="SM00507">
    <property type="entry name" value="HNHc"/>
    <property type="match status" value="1"/>
</dbReference>
<reference evidence="3 4" key="1">
    <citation type="submission" date="2017-10" db="EMBL/GenBank/DDBJ databases">
        <title>The draft genome sequence of Williamsia sp. BULT 1.1 isolated from the semi-arid grassland soils from South Africa.</title>
        <authorList>
            <person name="Kabwe M.H."/>
            <person name="Govender N."/>
            <person name="Mutseka Lunga P."/>
            <person name="Vikram S."/>
            <person name="Makhalanyane T.P."/>
        </authorList>
    </citation>
    <scope>NUCLEOTIDE SEQUENCE [LARGE SCALE GENOMIC DNA]</scope>
    <source>
        <strain evidence="3 4">BULT 1.1</strain>
    </source>
</reference>
<evidence type="ECO:0000256" key="1">
    <source>
        <dbReference type="SAM" id="MobiDB-lite"/>
    </source>
</evidence>
<dbReference type="Proteomes" id="UP000225108">
    <property type="component" value="Unassembled WGS sequence"/>
</dbReference>
<keyword evidence="3" id="KW-0255">Endonuclease</keyword>
<keyword evidence="3" id="KW-0540">Nuclease</keyword>
<protein>
    <submittedName>
        <fullName evidence="3">HNH endonuclease</fullName>
    </submittedName>
</protein>
<organism evidence="3 4">
    <name type="scientific">Williamsia marianensis</name>
    <dbReference type="NCBI Taxonomy" id="85044"/>
    <lineage>
        <taxon>Bacteria</taxon>
        <taxon>Bacillati</taxon>
        <taxon>Actinomycetota</taxon>
        <taxon>Actinomycetes</taxon>
        <taxon>Mycobacteriales</taxon>
        <taxon>Nocardiaceae</taxon>
        <taxon>Williamsia</taxon>
    </lineage>
</organism>